<reference evidence="2 3" key="1">
    <citation type="submission" date="2019-08" db="EMBL/GenBank/DDBJ databases">
        <title>Genome of Luteibaculum oceani JCM 18817.</title>
        <authorList>
            <person name="Bowman J.P."/>
        </authorList>
    </citation>
    <scope>NUCLEOTIDE SEQUENCE [LARGE SCALE GENOMIC DNA]</scope>
    <source>
        <strain evidence="2 3">JCM 18817</strain>
    </source>
</reference>
<keyword evidence="3" id="KW-1185">Reference proteome</keyword>
<gene>
    <name evidence="2" type="ORF">FRX97_05820</name>
</gene>
<evidence type="ECO:0000313" key="2">
    <source>
        <dbReference type="EMBL" id="TXC81524.1"/>
    </source>
</evidence>
<feature type="domain" description="DUF7033" evidence="1">
    <location>
        <begin position="72"/>
        <end position="152"/>
    </location>
</feature>
<dbReference type="RefSeq" id="WP_147014253.1">
    <property type="nucleotide sequence ID" value="NZ_VORB01000004.1"/>
</dbReference>
<sequence length="411" mass="48195">METKTKFFWKNFWLRYRLVNGRREDVEGIIIEGACTETTVKFDFIKGWIESGAKTEEFLLQESGKLLCRKPIISWIFYILSGAQEIEVDEWDEYSRFPYEKSWQAKHSLNEIPVVDYLFQAVFQGLVISGVNLEDKFQKSSVFLSHDIDTIHGFTTEFKHLIKSQMFKPLFRLVKKYLQGYDAWNTIQSLMKIEQKFGFKSTFFFLAEHKFYKGVRNADYKLSDPYIQYCLRELNSKKFTVGLHGALNSFRAPEYLKTQLKQLNPPSTIHRFHFLHFQLNRMVLALREAGIKIDCSLGWASACGFRMGTAKPFYLFDHTAKETTEIIEIPFQIMDATLANAKYGNYSPSEAEEVTLGIISQIEKVNGVVGLIWHNNYFSDYSLRPWKTLYIKLLEHFKDKNIQCFDLKDLR</sequence>
<comment type="caution">
    <text evidence="2">The sequence shown here is derived from an EMBL/GenBank/DDBJ whole genome shotgun (WGS) entry which is preliminary data.</text>
</comment>
<name>A0A5C6V9W7_9FLAO</name>
<dbReference type="InterPro" id="IPR011330">
    <property type="entry name" value="Glyco_hydro/deAcase_b/a-brl"/>
</dbReference>
<dbReference type="SUPFAM" id="SSF88713">
    <property type="entry name" value="Glycoside hydrolase/deacetylase"/>
    <property type="match status" value="1"/>
</dbReference>
<protein>
    <recommendedName>
        <fullName evidence="1">DUF7033 domain-containing protein</fullName>
    </recommendedName>
</protein>
<dbReference type="Gene3D" id="3.20.20.370">
    <property type="entry name" value="Glycoside hydrolase/deacetylase"/>
    <property type="match status" value="1"/>
</dbReference>
<dbReference type="EMBL" id="VORB01000004">
    <property type="protein sequence ID" value="TXC81524.1"/>
    <property type="molecule type" value="Genomic_DNA"/>
</dbReference>
<evidence type="ECO:0000259" key="1">
    <source>
        <dbReference type="Pfam" id="PF23019"/>
    </source>
</evidence>
<accession>A0A5C6V9W7</accession>
<dbReference type="Pfam" id="PF23019">
    <property type="entry name" value="DUF7033"/>
    <property type="match status" value="1"/>
</dbReference>
<dbReference type="GO" id="GO:0005975">
    <property type="term" value="P:carbohydrate metabolic process"/>
    <property type="evidence" value="ECO:0007669"/>
    <property type="project" value="InterPro"/>
</dbReference>
<dbReference type="OrthoDB" id="5573484at2"/>
<evidence type="ECO:0000313" key="3">
    <source>
        <dbReference type="Proteomes" id="UP000321168"/>
    </source>
</evidence>
<organism evidence="2 3">
    <name type="scientific">Luteibaculum oceani</name>
    <dbReference type="NCBI Taxonomy" id="1294296"/>
    <lineage>
        <taxon>Bacteria</taxon>
        <taxon>Pseudomonadati</taxon>
        <taxon>Bacteroidota</taxon>
        <taxon>Flavobacteriia</taxon>
        <taxon>Flavobacteriales</taxon>
        <taxon>Luteibaculaceae</taxon>
        <taxon>Luteibaculum</taxon>
    </lineage>
</organism>
<dbReference type="AlphaFoldDB" id="A0A5C6V9W7"/>
<proteinExistence type="predicted"/>
<dbReference type="Proteomes" id="UP000321168">
    <property type="component" value="Unassembled WGS sequence"/>
</dbReference>
<dbReference type="InterPro" id="IPR054297">
    <property type="entry name" value="DUF7033"/>
</dbReference>